<evidence type="ECO:0000256" key="3">
    <source>
        <dbReference type="ARBA" id="ARBA00006678"/>
    </source>
</evidence>
<comment type="caution">
    <text evidence="12">The sequence shown here is derived from an EMBL/GenBank/DDBJ whole genome shotgun (WGS) entry which is preliminary data.</text>
</comment>
<evidence type="ECO:0000256" key="2">
    <source>
        <dbReference type="ARBA" id="ARBA00004604"/>
    </source>
</evidence>
<dbReference type="SUPFAM" id="SSF54211">
    <property type="entry name" value="Ribosomal protein S5 domain 2-like"/>
    <property type="match status" value="1"/>
</dbReference>
<dbReference type="GO" id="GO:0005730">
    <property type="term" value="C:nucleolus"/>
    <property type="evidence" value="ECO:0007669"/>
    <property type="project" value="UniProtKB-SubCell"/>
</dbReference>
<evidence type="ECO:0000256" key="8">
    <source>
        <dbReference type="ARBA" id="ARBA00023242"/>
    </source>
</evidence>
<evidence type="ECO:0000256" key="4">
    <source>
        <dbReference type="ARBA" id="ARBA00022490"/>
    </source>
</evidence>
<evidence type="ECO:0000259" key="10">
    <source>
        <dbReference type="Pfam" id="PF01138"/>
    </source>
</evidence>
<keyword evidence="12" id="KW-0378">Hydrolase</keyword>
<evidence type="ECO:0000313" key="12">
    <source>
        <dbReference type="EMBL" id="OQR93029.1"/>
    </source>
</evidence>
<dbReference type="PANTHER" id="PTHR11097:SF9">
    <property type="entry name" value="EXOSOME COMPLEX COMPONENT RRP43"/>
    <property type="match status" value="1"/>
</dbReference>
<accession>A0A1V9Z4X3</accession>
<comment type="similarity">
    <text evidence="3">Belongs to the RNase PH family.</text>
</comment>
<evidence type="ECO:0000313" key="13">
    <source>
        <dbReference type="Proteomes" id="UP000243579"/>
    </source>
</evidence>
<protein>
    <recommendedName>
        <fullName evidence="9">Ribosomal RNA-processing protein 43</fullName>
    </recommendedName>
</protein>
<organism evidence="12 13">
    <name type="scientific">Achlya hypogyna</name>
    <name type="common">Oomycete</name>
    <name type="synonym">Protoachlya hypogyna</name>
    <dbReference type="NCBI Taxonomy" id="1202772"/>
    <lineage>
        <taxon>Eukaryota</taxon>
        <taxon>Sar</taxon>
        <taxon>Stramenopiles</taxon>
        <taxon>Oomycota</taxon>
        <taxon>Saprolegniomycetes</taxon>
        <taxon>Saprolegniales</taxon>
        <taxon>Achlyaceae</taxon>
        <taxon>Achlya</taxon>
    </lineage>
</organism>
<dbReference type="GO" id="GO:0035925">
    <property type="term" value="F:mRNA 3'-UTR AU-rich region binding"/>
    <property type="evidence" value="ECO:0007669"/>
    <property type="project" value="TreeGrafter"/>
</dbReference>
<keyword evidence="7" id="KW-0694">RNA-binding</keyword>
<dbReference type="Pfam" id="PF01138">
    <property type="entry name" value="RNase_PH"/>
    <property type="match status" value="1"/>
</dbReference>
<dbReference type="Proteomes" id="UP000243579">
    <property type="component" value="Unassembled WGS sequence"/>
</dbReference>
<dbReference type="GO" id="GO:0034476">
    <property type="term" value="P:U5 snRNA 3'-end processing"/>
    <property type="evidence" value="ECO:0007669"/>
    <property type="project" value="TreeGrafter"/>
</dbReference>
<dbReference type="OrthoDB" id="45882at2759"/>
<dbReference type="GO" id="GO:0071035">
    <property type="term" value="P:nuclear polyadenylation-dependent rRNA catabolic process"/>
    <property type="evidence" value="ECO:0007669"/>
    <property type="project" value="TreeGrafter"/>
</dbReference>
<dbReference type="SUPFAM" id="SSF55666">
    <property type="entry name" value="Ribonuclease PH domain 2-like"/>
    <property type="match status" value="1"/>
</dbReference>
<dbReference type="GO" id="GO:0000177">
    <property type="term" value="C:cytoplasmic exosome (RNase complex)"/>
    <property type="evidence" value="ECO:0007669"/>
    <property type="project" value="TreeGrafter"/>
</dbReference>
<dbReference type="PANTHER" id="PTHR11097">
    <property type="entry name" value="EXOSOME COMPLEX EXONUCLEASE RIBOSOMAL RNA PROCESSING PROTEIN"/>
    <property type="match status" value="1"/>
</dbReference>
<dbReference type="GO" id="GO:0016075">
    <property type="term" value="P:rRNA catabolic process"/>
    <property type="evidence" value="ECO:0007669"/>
    <property type="project" value="TreeGrafter"/>
</dbReference>
<evidence type="ECO:0000256" key="1">
    <source>
        <dbReference type="ARBA" id="ARBA00004496"/>
    </source>
</evidence>
<dbReference type="GO" id="GO:0004527">
    <property type="term" value="F:exonuclease activity"/>
    <property type="evidence" value="ECO:0007669"/>
    <property type="project" value="UniProtKB-KW"/>
</dbReference>
<dbReference type="InterPro" id="IPR001247">
    <property type="entry name" value="ExoRNase_PH_dom1"/>
</dbReference>
<dbReference type="InterPro" id="IPR015847">
    <property type="entry name" value="ExoRNase_PH_dom2"/>
</dbReference>
<feature type="domain" description="Exoribonuclease phosphorolytic" evidence="11">
    <location>
        <begin position="195"/>
        <end position="258"/>
    </location>
</feature>
<reference evidence="12 13" key="1">
    <citation type="journal article" date="2014" name="Genome Biol. Evol.">
        <title>The secreted proteins of Achlya hypogyna and Thraustotheca clavata identify the ancestral oomycete secretome and reveal gene acquisitions by horizontal gene transfer.</title>
        <authorList>
            <person name="Misner I."/>
            <person name="Blouin N."/>
            <person name="Leonard G."/>
            <person name="Richards T.A."/>
            <person name="Lane C.E."/>
        </authorList>
    </citation>
    <scope>NUCLEOTIDE SEQUENCE [LARGE SCALE GENOMIC DNA]</scope>
    <source>
        <strain evidence="12 13">ATCC 48635</strain>
    </source>
</reference>
<gene>
    <name evidence="12" type="ORF">ACHHYP_03042</name>
</gene>
<keyword evidence="12" id="KW-0269">Exonuclease</keyword>
<dbReference type="Pfam" id="PF03725">
    <property type="entry name" value="RNase_PH_C"/>
    <property type="match status" value="1"/>
</dbReference>
<dbReference type="GO" id="GO:0071028">
    <property type="term" value="P:nuclear mRNA surveillance"/>
    <property type="evidence" value="ECO:0007669"/>
    <property type="project" value="TreeGrafter"/>
</dbReference>
<evidence type="ECO:0000259" key="11">
    <source>
        <dbReference type="Pfam" id="PF03725"/>
    </source>
</evidence>
<evidence type="ECO:0000256" key="6">
    <source>
        <dbReference type="ARBA" id="ARBA00022835"/>
    </source>
</evidence>
<dbReference type="AlphaFoldDB" id="A0A1V9Z4X3"/>
<proteinExistence type="inferred from homology"/>
<dbReference type="InterPro" id="IPR027408">
    <property type="entry name" value="PNPase/RNase_PH_dom_sf"/>
</dbReference>
<keyword evidence="13" id="KW-1185">Reference proteome</keyword>
<feature type="domain" description="Exoribonuclease phosphorolytic" evidence="10">
    <location>
        <begin position="44"/>
        <end position="167"/>
    </location>
</feature>
<evidence type="ECO:0000256" key="7">
    <source>
        <dbReference type="ARBA" id="ARBA00022884"/>
    </source>
</evidence>
<dbReference type="GO" id="GO:0034475">
    <property type="term" value="P:U4 snRNA 3'-end processing"/>
    <property type="evidence" value="ECO:0007669"/>
    <property type="project" value="TreeGrafter"/>
</dbReference>
<dbReference type="GO" id="GO:0000176">
    <property type="term" value="C:nuclear exosome (RNase complex)"/>
    <property type="evidence" value="ECO:0007669"/>
    <property type="project" value="TreeGrafter"/>
</dbReference>
<keyword evidence="12" id="KW-0540">Nuclease</keyword>
<dbReference type="STRING" id="1202772.A0A1V9Z4X3"/>
<comment type="subcellular location">
    <subcellularLocation>
        <location evidence="1">Cytoplasm</location>
    </subcellularLocation>
    <subcellularLocation>
        <location evidence="2">Nucleus</location>
        <location evidence="2">Nucleolus</location>
    </subcellularLocation>
</comment>
<dbReference type="GO" id="GO:0000467">
    <property type="term" value="P:exonucleolytic trimming to generate mature 3'-end of 5.8S rRNA from tricistronic rRNA transcript (SSU-rRNA, 5.8S rRNA, LSU-rRNA)"/>
    <property type="evidence" value="ECO:0007669"/>
    <property type="project" value="TreeGrafter"/>
</dbReference>
<dbReference type="InterPro" id="IPR050590">
    <property type="entry name" value="Exosome_comp_Rrp42_subfam"/>
</dbReference>
<dbReference type="InterPro" id="IPR020568">
    <property type="entry name" value="Ribosomal_Su5_D2-typ_SF"/>
</dbReference>
<keyword evidence="6" id="KW-0271">Exosome</keyword>
<dbReference type="EMBL" id="JNBR01000433">
    <property type="protein sequence ID" value="OQR93029.1"/>
    <property type="molecule type" value="Genomic_DNA"/>
</dbReference>
<name>A0A1V9Z4X3_ACHHY</name>
<evidence type="ECO:0000256" key="9">
    <source>
        <dbReference type="ARBA" id="ARBA00030617"/>
    </source>
</evidence>
<dbReference type="GO" id="GO:0034473">
    <property type="term" value="P:U1 snRNA 3'-end processing"/>
    <property type="evidence" value="ECO:0007669"/>
    <property type="project" value="TreeGrafter"/>
</dbReference>
<sequence>MATAMTPELYEKLFPEDYIRRCLESGARPDARSLLTGRPVSFNRTKTGSCLVKLGSSCALATVQFAVGTPAIATPDQGELDLQVLLTGVCASKFSTQRTTDEAQSLSSIVSRTLIGSHVVDLRDFSIESGKAAWKVVLTVLFLDHDGNALDTAFLAAMMALRDLRFPAITVSSDFIVSLAPEGEDGLPFPVHQSIVPTTFGMYKGHLLVDPTAQEEDVLEGTTTVLYNTDGEFCGVYKSGGSVIAGETLTRCMKLARARTLELAPRMT</sequence>
<evidence type="ECO:0000256" key="5">
    <source>
        <dbReference type="ARBA" id="ARBA00022552"/>
    </source>
</evidence>
<keyword evidence="8" id="KW-0539">Nucleus</keyword>
<keyword evidence="5" id="KW-0698">rRNA processing</keyword>
<dbReference type="InterPro" id="IPR036345">
    <property type="entry name" value="ExoRNase_PH_dom2_sf"/>
</dbReference>
<dbReference type="GO" id="GO:0071038">
    <property type="term" value="P:TRAMP-dependent tRNA surveillance pathway"/>
    <property type="evidence" value="ECO:0007669"/>
    <property type="project" value="TreeGrafter"/>
</dbReference>
<dbReference type="Gene3D" id="3.30.230.70">
    <property type="entry name" value="GHMP Kinase, N-terminal domain"/>
    <property type="match status" value="1"/>
</dbReference>
<keyword evidence="4" id="KW-0963">Cytoplasm</keyword>